<feature type="transmembrane region" description="Helical" evidence="2">
    <location>
        <begin position="30"/>
        <end position="50"/>
    </location>
</feature>
<protein>
    <submittedName>
        <fullName evidence="3">Uncharacterized protein</fullName>
    </submittedName>
</protein>
<evidence type="ECO:0000256" key="1">
    <source>
        <dbReference type="SAM" id="MobiDB-lite"/>
    </source>
</evidence>
<keyword evidence="2" id="KW-0812">Transmembrane</keyword>
<keyword evidence="2" id="KW-1133">Transmembrane helix</keyword>
<reference evidence="3 4" key="1">
    <citation type="submission" date="2019-12" db="EMBL/GenBank/DDBJ databases">
        <authorList>
            <person name="Zheng J."/>
        </authorList>
    </citation>
    <scope>NUCLEOTIDE SEQUENCE [LARGE SCALE GENOMIC DNA]</scope>
    <source>
        <strain evidence="3 4">DSM 27347</strain>
    </source>
</reference>
<evidence type="ECO:0000313" key="4">
    <source>
        <dbReference type="Proteomes" id="UP000436801"/>
    </source>
</evidence>
<evidence type="ECO:0000313" key="3">
    <source>
        <dbReference type="EMBL" id="MWC44798.1"/>
    </source>
</evidence>
<evidence type="ECO:0000256" key="2">
    <source>
        <dbReference type="SAM" id="Phobius"/>
    </source>
</evidence>
<dbReference type="EMBL" id="WSUT01000005">
    <property type="protein sequence ID" value="MWC44798.1"/>
    <property type="molecule type" value="Genomic_DNA"/>
</dbReference>
<sequence>MGTHRPCPPAGGRRPVSGETADQARTRRRWITLAEAVAVIGLLIAGLTLYTNWSDKRADRAARAAAAADEKAGKAHFVVRAKPASNGNALTLIEDDAHSLGDIAVTFPSDLGVEGRTAISGATIAADWFADPLLKATDGGDDRKTGRLPILLTIEYFAGDEPHRLTGIYDIIWRTEGRMLRGRTLKLEDLRLHRKGGDQKALDAIWAREKPTP</sequence>
<dbReference type="AlphaFoldDB" id="A0A6N8LYZ3"/>
<proteinExistence type="predicted"/>
<organism evidence="3 4">
    <name type="scientific">Sphingomonas carotinifaciens</name>
    <dbReference type="NCBI Taxonomy" id="1166323"/>
    <lineage>
        <taxon>Bacteria</taxon>
        <taxon>Pseudomonadati</taxon>
        <taxon>Pseudomonadota</taxon>
        <taxon>Alphaproteobacteria</taxon>
        <taxon>Sphingomonadales</taxon>
        <taxon>Sphingomonadaceae</taxon>
        <taxon>Sphingomonas</taxon>
    </lineage>
</organism>
<dbReference type="Proteomes" id="UP000436801">
    <property type="component" value="Unassembled WGS sequence"/>
</dbReference>
<gene>
    <name evidence="3" type="ORF">GQR91_14295</name>
</gene>
<keyword evidence="2" id="KW-0472">Membrane</keyword>
<name>A0A6N8LYZ3_9SPHN</name>
<dbReference type="OrthoDB" id="7499953at2"/>
<accession>A0A6N8LYZ3</accession>
<feature type="region of interest" description="Disordered" evidence="1">
    <location>
        <begin position="1"/>
        <end position="23"/>
    </location>
</feature>
<comment type="caution">
    <text evidence="3">The sequence shown here is derived from an EMBL/GenBank/DDBJ whole genome shotgun (WGS) entry which is preliminary data.</text>
</comment>